<sequence>MRQEKSMGCLLISIFSYFCVAYPVIVCASQTAPTISVQLLNSPANKAENFTTEKNDLIIVEKSAANPFDSKGMEVTCSARYPVSLVFEGVGDFNFLSGGQGSSDCAEKNGELCIPKYWIRKDIAGLRSDHTGKFVCSGKSQNNNLTSSFSIYVEGNSHPFVRQRGGNVYFTNETEAVLPCLSSIPNTTVSLVKVEKDGETMEDFAEFKYHVVPGEGVKFAYAEESYEPGTYLCLASLRNRTYFAEYNVKRLDDACTKSCPELGTTCEKKGKTEACVCAAGFEKVLLLEGGFPETKCVRKCGTDEDCPAHLVCQLTYTKPEKVNTCVNPCYSAPCIGHDCKVENRKPVCNVQIGSA</sequence>
<organism evidence="2 3">
    <name type="scientific">Folsomia candida</name>
    <name type="common">Springtail</name>
    <dbReference type="NCBI Taxonomy" id="158441"/>
    <lineage>
        <taxon>Eukaryota</taxon>
        <taxon>Metazoa</taxon>
        <taxon>Ecdysozoa</taxon>
        <taxon>Arthropoda</taxon>
        <taxon>Hexapoda</taxon>
        <taxon>Collembola</taxon>
        <taxon>Entomobryomorpha</taxon>
        <taxon>Isotomoidea</taxon>
        <taxon>Isotomidae</taxon>
        <taxon>Proisotominae</taxon>
        <taxon>Folsomia</taxon>
    </lineage>
</organism>
<accession>A0A226DWN2</accession>
<protein>
    <submittedName>
        <fullName evidence="2">Vascular endothelial growth factor receptor kdr-like</fullName>
    </submittedName>
</protein>
<dbReference type="EMBL" id="LNIX01000010">
    <property type="protein sequence ID" value="OXA49127.1"/>
    <property type="molecule type" value="Genomic_DNA"/>
</dbReference>
<keyword evidence="3" id="KW-1185">Reference proteome</keyword>
<evidence type="ECO:0000313" key="3">
    <source>
        <dbReference type="Proteomes" id="UP000198287"/>
    </source>
</evidence>
<name>A0A226DWN2_FOLCA</name>
<dbReference type="InterPro" id="IPR013783">
    <property type="entry name" value="Ig-like_fold"/>
</dbReference>
<dbReference type="AlphaFoldDB" id="A0A226DWN2"/>
<dbReference type="Proteomes" id="UP000198287">
    <property type="component" value="Unassembled WGS sequence"/>
</dbReference>
<proteinExistence type="predicted"/>
<dbReference type="Gene3D" id="2.60.40.10">
    <property type="entry name" value="Immunoglobulins"/>
    <property type="match status" value="1"/>
</dbReference>
<evidence type="ECO:0000256" key="1">
    <source>
        <dbReference type="SAM" id="SignalP"/>
    </source>
</evidence>
<feature type="chain" id="PRO_5012917582" evidence="1">
    <location>
        <begin position="22"/>
        <end position="355"/>
    </location>
</feature>
<reference evidence="2 3" key="1">
    <citation type="submission" date="2015-12" db="EMBL/GenBank/DDBJ databases">
        <title>The genome of Folsomia candida.</title>
        <authorList>
            <person name="Faddeeva A."/>
            <person name="Derks M.F."/>
            <person name="Anvar Y."/>
            <person name="Smit S."/>
            <person name="Van Straalen N."/>
            <person name="Roelofs D."/>
        </authorList>
    </citation>
    <scope>NUCLEOTIDE SEQUENCE [LARGE SCALE GENOMIC DNA]</scope>
    <source>
        <strain evidence="2 3">VU population</strain>
        <tissue evidence="2">Whole body</tissue>
    </source>
</reference>
<keyword evidence="1" id="KW-0732">Signal</keyword>
<feature type="signal peptide" evidence="1">
    <location>
        <begin position="1"/>
        <end position="21"/>
    </location>
</feature>
<comment type="caution">
    <text evidence="2">The sequence shown here is derived from an EMBL/GenBank/DDBJ whole genome shotgun (WGS) entry which is preliminary data.</text>
</comment>
<gene>
    <name evidence="2" type="ORF">Fcan01_15815</name>
</gene>
<dbReference type="OMA" id="CECKSTY"/>
<keyword evidence="2" id="KW-0675">Receptor</keyword>
<evidence type="ECO:0000313" key="2">
    <source>
        <dbReference type="EMBL" id="OXA49127.1"/>
    </source>
</evidence>